<comment type="caution">
    <text evidence="2">The sequence shown here is derived from an EMBL/GenBank/DDBJ whole genome shotgun (WGS) entry which is preliminary data.</text>
</comment>
<dbReference type="PANTHER" id="PTHR10316">
    <property type="entry name" value="MEMBRANE ASSOCIATED GUANYLATE KINASE-RELATED"/>
    <property type="match status" value="1"/>
</dbReference>
<feature type="non-terminal residue" evidence="2">
    <location>
        <position position="1"/>
    </location>
</feature>
<evidence type="ECO:0000259" key="1">
    <source>
        <dbReference type="PROSITE" id="PS50106"/>
    </source>
</evidence>
<protein>
    <recommendedName>
        <fullName evidence="1">PDZ domain-containing protein</fullName>
    </recommendedName>
</protein>
<dbReference type="SUPFAM" id="SSF50156">
    <property type="entry name" value="PDZ domain-like"/>
    <property type="match status" value="2"/>
</dbReference>
<dbReference type="EMBL" id="JAMKFB020000008">
    <property type="protein sequence ID" value="KAL0185642.1"/>
    <property type="molecule type" value="Genomic_DNA"/>
</dbReference>
<reference evidence="2 3" key="1">
    <citation type="submission" date="2024-05" db="EMBL/GenBank/DDBJ databases">
        <title>Genome sequencing and assembly of Indian major carp, Cirrhinus mrigala (Hamilton, 1822).</title>
        <authorList>
            <person name="Mohindra V."/>
            <person name="Chowdhury L.M."/>
            <person name="Lal K."/>
            <person name="Jena J.K."/>
        </authorList>
    </citation>
    <scope>NUCLEOTIDE SEQUENCE [LARGE SCALE GENOMIC DNA]</scope>
    <source>
        <strain evidence="2">CM1030</strain>
        <tissue evidence="2">Blood</tissue>
    </source>
</reference>
<dbReference type="CDD" id="cd06732">
    <property type="entry name" value="PDZ2_MAGI-1_3-like"/>
    <property type="match status" value="1"/>
</dbReference>
<proteinExistence type="predicted"/>
<evidence type="ECO:0000313" key="2">
    <source>
        <dbReference type="EMBL" id="KAL0185642.1"/>
    </source>
</evidence>
<evidence type="ECO:0000313" key="3">
    <source>
        <dbReference type="Proteomes" id="UP001529510"/>
    </source>
</evidence>
<accession>A0ABD0QHJ6</accession>
<dbReference type="InterPro" id="IPR036034">
    <property type="entry name" value="PDZ_sf"/>
</dbReference>
<name>A0ABD0QHJ6_CIRMR</name>
<dbReference type="Pfam" id="PF00595">
    <property type="entry name" value="PDZ"/>
    <property type="match status" value="1"/>
</dbReference>
<gene>
    <name evidence="2" type="ORF">M9458_017312</name>
</gene>
<dbReference type="Gene3D" id="2.30.42.10">
    <property type="match status" value="2"/>
</dbReference>
<organism evidence="2 3">
    <name type="scientific">Cirrhinus mrigala</name>
    <name type="common">Mrigala</name>
    <dbReference type="NCBI Taxonomy" id="683832"/>
    <lineage>
        <taxon>Eukaryota</taxon>
        <taxon>Metazoa</taxon>
        <taxon>Chordata</taxon>
        <taxon>Craniata</taxon>
        <taxon>Vertebrata</taxon>
        <taxon>Euteleostomi</taxon>
        <taxon>Actinopterygii</taxon>
        <taxon>Neopterygii</taxon>
        <taxon>Teleostei</taxon>
        <taxon>Ostariophysi</taxon>
        <taxon>Cypriniformes</taxon>
        <taxon>Cyprinidae</taxon>
        <taxon>Labeoninae</taxon>
        <taxon>Labeonini</taxon>
        <taxon>Cirrhinus</taxon>
    </lineage>
</organism>
<feature type="domain" description="PDZ" evidence="1">
    <location>
        <begin position="160"/>
        <end position="238"/>
    </location>
</feature>
<keyword evidence="3" id="KW-1185">Reference proteome</keyword>
<dbReference type="PROSITE" id="PS50106">
    <property type="entry name" value="PDZ"/>
    <property type="match status" value="1"/>
</dbReference>
<dbReference type="FunFam" id="2.30.42.10:FF:000015">
    <property type="entry name" value="Membrane associated guanylate kinase, WW and PDZ domain containing 1"/>
    <property type="match status" value="1"/>
</dbReference>
<dbReference type="InterPro" id="IPR001478">
    <property type="entry name" value="PDZ"/>
</dbReference>
<dbReference type="AlphaFoldDB" id="A0ABD0QHJ6"/>
<dbReference type="PANTHER" id="PTHR10316:SF77">
    <property type="entry name" value="MEMBRANE-ASSOCIATED GUANYLATE KINASE, WW AND PDZ DOMAIN-CONTAINING PROTEIN 1 ISOFORM X1"/>
    <property type="match status" value="1"/>
</dbReference>
<dbReference type="SMART" id="SM00228">
    <property type="entry name" value="PDZ"/>
    <property type="match status" value="2"/>
</dbReference>
<dbReference type="FunFam" id="2.30.42.10:FF:000005">
    <property type="entry name" value="Membrane associated guanylate kinase, WW and PDZ domain containing 1"/>
    <property type="match status" value="1"/>
</dbReference>
<sequence>FSAHLICLMVNGRRHECVSNKRLRSAGDVIVSVNDTIVLGYTHAQVVKIFQSIPIGSMVQLELCRGYPLPFDPDDPNTSLVTSVAILDKEPIIVNSQEGFEPIPGLPVQMTSGGGGTVEPVPYGPAADSALMGAADSRLAYASDVVTLASSIATQPELITVHIEKGDKGFGFTIADSLVGGGQKVKQIVDYPRCRGLKEGDILLEVNKRNVQGMSHNQIVDLLSKCPRGSEVTLLVQRGERVHFHSQNQR</sequence>
<dbReference type="Proteomes" id="UP001529510">
    <property type="component" value="Unassembled WGS sequence"/>
</dbReference>